<dbReference type="Proteomes" id="UP000289323">
    <property type="component" value="Unassembled WGS sequence"/>
</dbReference>
<feature type="region of interest" description="Disordered" evidence="1">
    <location>
        <begin position="88"/>
        <end position="186"/>
    </location>
</feature>
<evidence type="ECO:0000313" key="3">
    <source>
        <dbReference type="EMBL" id="SPQ27190.1"/>
    </source>
</evidence>
<feature type="domain" description="Clr5" evidence="2">
    <location>
        <begin position="10"/>
        <end position="43"/>
    </location>
</feature>
<gene>
    <name evidence="3" type="ORF">TT172_LOCUS9609</name>
</gene>
<evidence type="ECO:0000313" key="4">
    <source>
        <dbReference type="Proteomes" id="UP000289323"/>
    </source>
</evidence>
<evidence type="ECO:0000259" key="2">
    <source>
        <dbReference type="Pfam" id="PF14420"/>
    </source>
</evidence>
<protein>
    <submittedName>
        <fullName evidence="3">1571e770-a987-4de7-8883-52fcf4d277bb</fullName>
    </submittedName>
</protein>
<dbReference type="AlphaFoldDB" id="A0A446BXH7"/>
<evidence type="ECO:0000256" key="1">
    <source>
        <dbReference type="SAM" id="MobiDB-lite"/>
    </source>
</evidence>
<dbReference type="Pfam" id="PF14420">
    <property type="entry name" value="Clr5"/>
    <property type="match status" value="1"/>
</dbReference>
<accession>A0A446BXH7</accession>
<feature type="compositionally biased region" description="Basic and acidic residues" evidence="1">
    <location>
        <begin position="106"/>
        <end position="116"/>
    </location>
</feature>
<reference evidence="3 4" key="1">
    <citation type="submission" date="2018-04" db="EMBL/GenBank/DDBJ databases">
        <authorList>
            <person name="Huttner S."/>
            <person name="Dainat J."/>
        </authorList>
    </citation>
    <scope>NUCLEOTIDE SEQUENCE [LARGE SCALE GENOMIC DNA]</scope>
</reference>
<dbReference type="InterPro" id="IPR025676">
    <property type="entry name" value="Clr5_dom"/>
</dbReference>
<name>A0A446BXH7_9PEZI</name>
<sequence>MPPERLSRPLDWRKHEDEILDLLTNQQKTLREVMEHIERQYKYRFGRLKYVSSDEWALIADELRRRAVLGKKTVVYLQGQPLPMERVSRGIARSQKKGSASRVQKRTADTKRKPQDAARITFRTPSPAPLPASGCSLETGNEPNGPLGRNEFAASMPSLPVGSPQPTGASPGFGGGAAAWPMQEPPFDWLDDAGMVVAGDTWDDIV</sequence>
<dbReference type="EMBL" id="OUUZ01000019">
    <property type="protein sequence ID" value="SPQ27190.1"/>
    <property type="molecule type" value="Genomic_DNA"/>
</dbReference>
<organism evidence="3 4">
    <name type="scientific">Thermothielavioides terrestris</name>
    <dbReference type="NCBI Taxonomy" id="2587410"/>
    <lineage>
        <taxon>Eukaryota</taxon>
        <taxon>Fungi</taxon>
        <taxon>Dikarya</taxon>
        <taxon>Ascomycota</taxon>
        <taxon>Pezizomycotina</taxon>
        <taxon>Sordariomycetes</taxon>
        <taxon>Sordariomycetidae</taxon>
        <taxon>Sordariales</taxon>
        <taxon>Chaetomiaceae</taxon>
        <taxon>Thermothielavioides</taxon>
    </lineage>
</organism>
<proteinExistence type="predicted"/>